<dbReference type="STRING" id="1000565.METUNv1_03695"/>
<dbReference type="SUPFAM" id="SSF69118">
    <property type="entry name" value="AhpD-like"/>
    <property type="match status" value="1"/>
</dbReference>
<gene>
    <name evidence="2" type="ORF">METUNv1_03695</name>
</gene>
<organism evidence="2 3">
    <name type="scientific">Methyloversatilis universalis (strain ATCC BAA-1314 / DSM 25237 / JCM 13912 / CCUG 52030 / FAM5)</name>
    <dbReference type="NCBI Taxonomy" id="1000565"/>
    <lineage>
        <taxon>Bacteria</taxon>
        <taxon>Pseudomonadati</taxon>
        <taxon>Pseudomonadota</taxon>
        <taxon>Betaproteobacteria</taxon>
        <taxon>Nitrosomonadales</taxon>
        <taxon>Sterolibacteriaceae</taxon>
        <taxon>Methyloversatilis</taxon>
    </lineage>
</organism>
<evidence type="ECO:0000259" key="1">
    <source>
        <dbReference type="Pfam" id="PF02627"/>
    </source>
</evidence>
<dbReference type="GO" id="GO:0051920">
    <property type="term" value="F:peroxiredoxin activity"/>
    <property type="evidence" value="ECO:0007669"/>
    <property type="project" value="InterPro"/>
</dbReference>
<dbReference type="AlphaFoldDB" id="F5RHA0"/>
<proteinExistence type="predicted"/>
<keyword evidence="3" id="KW-1185">Reference proteome</keyword>
<dbReference type="Proteomes" id="UP000005019">
    <property type="component" value="Unassembled WGS sequence"/>
</dbReference>
<evidence type="ECO:0000313" key="3">
    <source>
        <dbReference type="Proteomes" id="UP000005019"/>
    </source>
</evidence>
<reference evidence="2 3" key="1">
    <citation type="journal article" date="2011" name="J. Bacteriol.">
        <title>Genome sequence of Methyloversatilis universalis FAM5T, a methylotrophic representative of the order Rhodocyclales.</title>
        <authorList>
            <person name="Kittichotirat W."/>
            <person name="Good N.M."/>
            <person name="Hall R."/>
            <person name="Bringel F."/>
            <person name="Lajus A."/>
            <person name="Medigue C."/>
            <person name="Smalley N.E."/>
            <person name="Beck D."/>
            <person name="Bumgarner R."/>
            <person name="Vuilleumier S."/>
            <person name="Kalyuzhnaya M.G."/>
        </authorList>
    </citation>
    <scope>NUCLEOTIDE SEQUENCE [LARGE SCALE GENOMIC DNA]</scope>
    <source>
        <strain evidence="3">ATCC BAA-1314 / JCM 13912 / FAM5</strain>
    </source>
</reference>
<dbReference type="PANTHER" id="PTHR35446">
    <property type="entry name" value="SI:CH211-175M2.5"/>
    <property type="match status" value="1"/>
</dbReference>
<dbReference type="OrthoDB" id="9801997at2"/>
<dbReference type="RefSeq" id="WP_008064265.1">
    <property type="nucleotide sequence ID" value="NZ_AFHG01000059.1"/>
</dbReference>
<dbReference type="eggNOG" id="COG2128">
    <property type="taxonomic scope" value="Bacteria"/>
</dbReference>
<dbReference type="InterPro" id="IPR003779">
    <property type="entry name" value="CMD-like"/>
</dbReference>
<dbReference type="PANTHER" id="PTHR35446:SF2">
    <property type="entry name" value="CARBOXYMUCONOLACTONE DECARBOXYLASE-LIKE DOMAIN-CONTAINING PROTEIN"/>
    <property type="match status" value="1"/>
</dbReference>
<evidence type="ECO:0000313" key="2">
    <source>
        <dbReference type="EMBL" id="EGK69732.1"/>
    </source>
</evidence>
<name>F5RHA0_METUF</name>
<sequence length="204" mass="21541">MARIAPLPIESTPDMAADFAFFGRTLGFVPNSLRTMAYRPALAKGLIALSRGVYDPAGEVDLGFKRLIGHVASMAAGCLYCRAHTATSALRHGVAAEKMAAIADYRTSPLFSDAERVALDFALAAASQPNDVSDALFAGLRAHWSEGQIVELLGVIALFGFFNRWNDSLATTLESEPLQTAGSVLANTGWTAGKHAAGDEDTPA</sequence>
<dbReference type="InterPro" id="IPR029032">
    <property type="entry name" value="AhpD-like"/>
</dbReference>
<comment type="caution">
    <text evidence="2">The sequence shown here is derived from an EMBL/GenBank/DDBJ whole genome shotgun (WGS) entry which is preliminary data.</text>
</comment>
<dbReference type="Gene3D" id="1.20.1290.10">
    <property type="entry name" value="AhpD-like"/>
    <property type="match status" value="1"/>
</dbReference>
<dbReference type="EMBL" id="AFHG01000059">
    <property type="protein sequence ID" value="EGK69732.1"/>
    <property type="molecule type" value="Genomic_DNA"/>
</dbReference>
<dbReference type="Pfam" id="PF02627">
    <property type="entry name" value="CMD"/>
    <property type="match status" value="1"/>
</dbReference>
<accession>F5RHA0</accession>
<protein>
    <submittedName>
        <fullName evidence="2">Carboxymuconolactone decarboxylase</fullName>
    </submittedName>
</protein>
<feature type="domain" description="Carboxymuconolactone decarboxylase-like" evidence="1">
    <location>
        <begin position="40"/>
        <end position="122"/>
    </location>
</feature>